<keyword evidence="4 5" id="KW-0472">Membrane</keyword>
<dbReference type="EMBL" id="UGJB01000004">
    <property type="protein sequence ID" value="STQ09793.1"/>
    <property type="molecule type" value="Genomic_DNA"/>
</dbReference>
<comment type="subcellular location">
    <subcellularLocation>
        <location evidence="1">Cell membrane</location>
        <topology evidence="1">Multi-pass membrane protein</topology>
    </subcellularLocation>
</comment>
<dbReference type="PANTHER" id="PTHR24221:SF248">
    <property type="entry name" value="ABC TRANSPORTER TRANSMEMBRANE REGION"/>
    <property type="match status" value="1"/>
</dbReference>
<feature type="transmembrane region" description="Helical" evidence="5">
    <location>
        <begin position="191"/>
        <end position="216"/>
    </location>
</feature>
<dbReference type="GO" id="GO:0005886">
    <property type="term" value="C:plasma membrane"/>
    <property type="evidence" value="ECO:0007669"/>
    <property type="project" value="UniProtKB-SubCell"/>
</dbReference>
<feature type="transmembrane region" description="Helical" evidence="5">
    <location>
        <begin position="161"/>
        <end position="185"/>
    </location>
</feature>
<protein>
    <submittedName>
        <fullName evidence="7">Leukotoxin translocation ATP-binding protein LktB</fullName>
    </submittedName>
</protein>
<evidence type="ECO:0000256" key="3">
    <source>
        <dbReference type="ARBA" id="ARBA00022989"/>
    </source>
</evidence>
<evidence type="ECO:0000256" key="2">
    <source>
        <dbReference type="ARBA" id="ARBA00022692"/>
    </source>
</evidence>
<dbReference type="Gene3D" id="3.40.50.300">
    <property type="entry name" value="P-loop containing nucleotide triphosphate hydrolases"/>
    <property type="match status" value="1"/>
</dbReference>
<dbReference type="Gene3D" id="1.20.1560.10">
    <property type="entry name" value="ABC transporter type 1, transmembrane domain"/>
    <property type="match status" value="1"/>
</dbReference>
<dbReference type="GO" id="GO:0034040">
    <property type="term" value="F:ATPase-coupled lipid transmembrane transporter activity"/>
    <property type="evidence" value="ECO:0007669"/>
    <property type="project" value="TreeGrafter"/>
</dbReference>
<gene>
    <name evidence="7" type="primary">lktB_3</name>
    <name evidence="7" type="ORF">NCTC10005_02515</name>
</gene>
<keyword evidence="7" id="KW-0547">Nucleotide-binding</keyword>
<reference evidence="7 8" key="1">
    <citation type="submission" date="2018-06" db="EMBL/GenBank/DDBJ databases">
        <authorList>
            <consortium name="Pathogen Informatics"/>
            <person name="Doyle S."/>
        </authorList>
    </citation>
    <scope>NUCLEOTIDE SEQUENCE [LARGE SCALE GENOMIC DNA]</scope>
    <source>
        <strain evidence="7 8">NCTC10005</strain>
    </source>
</reference>
<organism evidence="7 8">
    <name type="scientific">Enterobacter cloacae</name>
    <dbReference type="NCBI Taxonomy" id="550"/>
    <lineage>
        <taxon>Bacteria</taxon>
        <taxon>Pseudomonadati</taxon>
        <taxon>Pseudomonadota</taxon>
        <taxon>Gammaproteobacteria</taxon>
        <taxon>Enterobacterales</taxon>
        <taxon>Enterobacteriaceae</taxon>
        <taxon>Enterobacter</taxon>
        <taxon>Enterobacter cloacae complex</taxon>
    </lineage>
</organism>
<keyword evidence="3 5" id="KW-1133">Transmembrane helix</keyword>
<keyword evidence="2 5" id="KW-0812">Transmembrane</keyword>
<sequence length="334" mass="36697">MDLLGKRSDLRVSDRVFGHALRLRNSAIPRSTGSFISQLRELEQIREMVTSSTISTIVDLPFFLLFVVVLAIIAPQLAWIAPVAAVIMVLPGLLLQKKLAELAKQSAHESTLRNAVLVESVQGLEDIKLMQAENRFLQQWNSYIQITAESGLRTRELTQNLISWGMTIQSLVYAAVIVVGAPMVIDGTLTTGSVVAASMLASRMIAPMATLCGVLARWQQVKAAKEGLDSIMQLPTENQREETPIRLDVLRGHYLFEQAQFRYHPEDPRMALRINRLEIKPGEKVAILGRNGAGKSTLLQAMAGGMDLAGGELRLDNLSLPHLDVADVRATSAL</sequence>
<accession>A0A377LVY9</accession>
<dbReference type="GO" id="GO:0005524">
    <property type="term" value="F:ATP binding"/>
    <property type="evidence" value="ECO:0007669"/>
    <property type="project" value="UniProtKB-KW"/>
</dbReference>
<evidence type="ECO:0000256" key="5">
    <source>
        <dbReference type="SAM" id="Phobius"/>
    </source>
</evidence>
<evidence type="ECO:0000313" key="8">
    <source>
        <dbReference type="Proteomes" id="UP000255106"/>
    </source>
</evidence>
<dbReference type="InterPro" id="IPR036640">
    <property type="entry name" value="ABC1_TM_sf"/>
</dbReference>
<evidence type="ECO:0000259" key="6">
    <source>
        <dbReference type="PROSITE" id="PS50929"/>
    </source>
</evidence>
<dbReference type="PROSITE" id="PS50929">
    <property type="entry name" value="ABC_TM1F"/>
    <property type="match status" value="1"/>
</dbReference>
<dbReference type="SUPFAM" id="SSF52540">
    <property type="entry name" value="P-loop containing nucleoside triphosphate hydrolases"/>
    <property type="match status" value="1"/>
</dbReference>
<evidence type="ECO:0000313" key="7">
    <source>
        <dbReference type="EMBL" id="STQ09793.1"/>
    </source>
</evidence>
<feature type="domain" description="ABC transmembrane type-1" evidence="6">
    <location>
        <begin position="1"/>
        <end position="220"/>
    </location>
</feature>
<evidence type="ECO:0000256" key="4">
    <source>
        <dbReference type="ARBA" id="ARBA00023136"/>
    </source>
</evidence>
<dbReference type="Proteomes" id="UP000255106">
    <property type="component" value="Unassembled WGS sequence"/>
</dbReference>
<dbReference type="Pfam" id="PF00664">
    <property type="entry name" value="ABC_membrane"/>
    <property type="match status" value="1"/>
</dbReference>
<dbReference type="PANTHER" id="PTHR24221">
    <property type="entry name" value="ATP-BINDING CASSETTE SUB-FAMILY B"/>
    <property type="match status" value="1"/>
</dbReference>
<name>A0A377LVY9_ENTCL</name>
<feature type="transmembrane region" description="Helical" evidence="5">
    <location>
        <begin position="54"/>
        <end position="73"/>
    </location>
</feature>
<proteinExistence type="predicted"/>
<dbReference type="GO" id="GO:0016887">
    <property type="term" value="F:ATP hydrolysis activity"/>
    <property type="evidence" value="ECO:0007669"/>
    <property type="project" value="InterPro"/>
</dbReference>
<dbReference type="SUPFAM" id="SSF90123">
    <property type="entry name" value="ABC transporter transmembrane region"/>
    <property type="match status" value="1"/>
</dbReference>
<dbReference type="AlphaFoldDB" id="A0A377LVY9"/>
<dbReference type="Pfam" id="PF00005">
    <property type="entry name" value="ABC_tran"/>
    <property type="match status" value="1"/>
</dbReference>
<evidence type="ECO:0000256" key="1">
    <source>
        <dbReference type="ARBA" id="ARBA00004651"/>
    </source>
</evidence>
<feature type="transmembrane region" description="Helical" evidence="5">
    <location>
        <begin position="79"/>
        <end position="95"/>
    </location>
</feature>
<keyword evidence="7" id="KW-0067">ATP-binding</keyword>
<dbReference type="InterPro" id="IPR003439">
    <property type="entry name" value="ABC_transporter-like_ATP-bd"/>
</dbReference>
<dbReference type="GO" id="GO:0140359">
    <property type="term" value="F:ABC-type transporter activity"/>
    <property type="evidence" value="ECO:0007669"/>
    <property type="project" value="InterPro"/>
</dbReference>
<dbReference type="InterPro" id="IPR011527">
    <property type="entry name" value="ABC1_TM_dom"/>
</dbReference>
<dbReference type="InterPro" id="IPR039421">
    <property type="entry name" value="Type_1_exporter"/>
</dbReference>
<dbReference type="InterPro" id="IPR027417">
    <property type="entry name" value="P-loop_NTPase"/>
</dbReference>